<evidence type="ECO:0000313" key="2">
    <source>
        <dbReference type="EMBL" id="GAA0173349.1"/>
    </source>
</evidence>
<name>A0AAV3RBY6_LITER</name>
<feature type="compositionally biased region" description="Basic residues" evidence="1">
    <location>
        <begin position="1"/>
        <end position="13"/>
    </location>
</feature>
<reference evidence="2 3" key="1">
    <citation type="submission" date="2024-01" db="EMBL/GenBank/DDBJ databases">
        <title>The complete chloroplast genome sequence of Lithospermum erythrorhizon: insights into the phylogenetic relationship among Boraginaceae species and the maternal lineages of purple gromwells.</title>
        <authorList>
            <person name="Okada T."/>
            <person name="Watanabe K."/>
        </authorList>
    </citation>
    <scope>NUCLEOTIDE SEQUENCE [LARGE SCALE GENOMIC DNA]</scope>
</reference>
<evidence type="ECO:0000256" key="1">
    <source>
        <dbReference type="SAM" id="MobiDB-lite"/>
    </source>
</evidence>
<gene>
    <name evidence="2" type="ORF">LIER_26982</name>
</gene>
<protein>
    <submittedName>
        <fullName evidence="2">Uncharacterized protein</fullName>
    </submittedName>
</protein>
<feature type="compositionally biased region" description="Basic and acidic residues" evidence="1">
    <location>
        <begin position="53"/>
        <end position="72"/>
    </location>
</feature>
<feature type="region of interest" description="Disordered" evidence="1">
    <location>
        <begin position="36"/>
        <end position="80"/>
    </location>
</feature>
<proteinExistence type="predicted"/>
<sequence>MKSKSRNRTKKREKTQMDFEPEKEAALLLIQLSCDSDSRATGSDGTSGGGGGGDDRRNGLKDMNEEIAKEESVGDNSGEICSRNSEETIIVRKKKKFKSIVDLYNQTKPLVVGKHRVRG</sequence>
<evidence type="ECO:0000313" key="3">
    <source>
        <dbReference type="Proteomes" id="UP001454036"/>
    </source>
</evidence>
<keyword evidence="3" id="KW-1185">Reference proteome</keyword>
<feature type="region of interest" description="Disordered" evidence="1">
    <location>
        <begin position="1"/>
        <end position="22"/>
    </location>
</feature>
<dbReference type="Proteomes" id="UP001454036">
    <property type="component" value="Unassembled WGS sequence"/>
</dbReference>
<dbReference type="EMBL" id="BAABME010008560">
    <property type="protein sequence ID" value="GAA0173349.1"/>
    <property type="molecule type" value="Genomic_DNA"/>
</dbReference>
<comment type="caution">
    <text evidence="2">The sequence shown here is derived from an EMBL/GenBank/DDBJ whole genome shotgun (WGS) entry which is preliminary data.</text>
</comment>
<accession>A0AAV3RBY6</accession>
<organism evidence="2 3">
    <name type="scientific">Lithospermum erythrorhizon</name>
    <name type="common">Purple gromwell</name>
    <name type="synonym">Lithospermum officinale var. erythrorhizon</name>
    <dbReference type="NCBI Taxonomy" id="34254"/>
    <lineage>
        <taxon>Eukaryota</taxon>
        <taxon>Viridiplantae</taxon>
        <taxon>Streptophyta</taxon>
        <taxon>Embryophyta</taxon>
        <taxon>Tracheophyta</taxon>
        <taxon>Spermatophyta</taxon>
        <taxon>Magnoliopsida</taxon>
        <taxon>eudicotyledons</taxon>
        <taxon>Gunneridae</taxon>
        <taxon>Pentapetalae</taxon>
        <taxon>asterids</taxon>
        <taxon>lamiids</taxon>
        <taxon>Boraginales</taxon>
        <taxon>Boraginaceae</taxon>
        <taxon>Boraginoideae</taxon>
        <taxon>Lithospermeae</taxon>
        <taxon>Lithospermum</taxon>
    </lineage>
</organism>
<dbReference type="AlphaFoldDB" id="A0AAV3RBY6"/>